<dbReference type="EMBL" id="BRXY01000353">
    <property type="protein sequence ID" value="GMH89220.1"/>
    <property type="molecule type" value="Genomic_DNA"/>
</dbReference>
<accession>A0A9W7BJU3</accession>
<evidence type="ECO:0000313" key="2">
    <source>
        <dbReference type="EMBL" id="GMH89220.1"/>
    </source>
</evidence>
<keyword evidence="3" id="KW-1185">Reference proteome</keyword>
<organism evidence="2 3">
    <name type="scientific">Triparma strigata</name>
    <dbReference type="NCBI Taxonomy" id="1606541"/>
    <lineage>
        <taxon>Eukaryota</taxon>
        <taxon>Sar</taxon>
        <taxon>Stramenopiles</taxon>
        <taxon>Ochrophyta</taxon>
        <taxon>Bolidophyceae</taxon>
        <taxon>Parmales</taxon>
        <taxon>Triparmaceae</taxon>
        <taxon>Triparma</taxon>
    </lineage>
</organism>
<reference evidence="3" key="1">
    <citation type="journal article" date="2023" name="Commun. Biol.">
        <title>Genome analysis of Parmales, the sister group of diatoms, reveals the evolutionary specialization of diatoms from phago-mixotrophs to photoautotrophs.</title>
        <authorList>
            <person name="Ban H."/>
            <person name="Sato S."/>
            <person name="Yoshikawa S."/>
            <person name="Yamada K."/>
            <person name="Nakamura Y."/>
            <person name="Ichinomiya M."/>
            <person name="Sato N."/>
            <person name="Blanc-Mathieu R."/>
            <person name="Endo H."/>
            <person name="Kuwata A."/>
            <person name="Ogata H."/>
        </authorList>
    </citation>
    <scope>NUCLEOTIDE SEQUENCE [LARGE SCALE GENOMIC DNA]</scope>
    <source>
        <strain evidence="3">NIES 3701</strain>
    </source>
</reference>
<dbReference type="AlphaFoldDB" id="A0A9W7BJU3"/>
<dbReference type="Proteomes" id="UP001165085">
    <property type="component" value="Unassembled WGS sequence"/>
</dbReference>
<gene>
    <name evidence="2" type="ORF">TrST_g12984</name>
</gene>
<evidence type="ECO:0000256" key="1">
    <source>
        <dbReference type="SAM" id="MobiDB-lite"/>
    </source>
</evidence>
<sequence>MGCASSKPMPREIPLQAAPPPKKKLEDVEVEISVAPMVVGGNEETTVTVDSIIEGISDFDLGSIDAINPSVQDFSGSSAIRWLKETFDGTQLKISLSTPIELVARCFMNRCVQFTKGTDLGDWIKEVAQADTKKLLDGVRTLQQKFAHRLRRTHFAY</sequence>
<evidence type="ECO:0000313" key="3">
    <source>
        <dbReference type="Proteomes" id="UP001165085"/>
    </source>
</evidence>
<name>A0A9W7BJU3_9STRA</name>
<protein>
    <submittedName>
        <fullName evidence="2">Uncharacterized protein</fullName>
    </submittedName>
</protein>
<comment type="caution">
    <text evidence="2">The sequence shown here is derived from an EMBL/GenBank/DDBJ whole genome shotgun (WGS) entry which is preliminary data.</text>
</comment>
<proteinExistence type="predicted"/>
<feature type="region of interest" description="Disordered" evidence="1">
    <location>
        <begin position="1"/>
        <end position="22"/>
    </location>
</feature>